<reference evidence="2" key="1">
    <citation type="submission" date="2022-08" db="EMBL/GenBank/DDBJ databases">
        <authorList>
            <person name="Marques A."/>
        </authorList>
    </citation>
    <scope>NUCLEOTIDE SEQUENCE</scope>
    <source>
        <strain evidence="2">RhyPub2mFocal</strain>
        <tissue evidence="2">Leaves</tissue>
    </source>
</reference>
<gene>
    <name evidence="2" type="ORF">LUZ62_022101</name>
</gene>
<evidence type="ECO:0000313" key="2">
    <source>
        <dbReference type="EMBL" id="KAJ4809535.1"/>
    </source>
</evidence>
<feature type="compositionally biased region" description="Low complexity" evidence="1">
    <location>
        <begin position="39"/>
        <end position="53"/>
    </location>
</feature>
<keyword evidence="3" id="KW-1185">Reference proteome</keyword>
<feature type="compositionally biased region" description="Low complexity" evidence="1">
    <location>
        <begin position="21"/>
        <end position="30"/>
    </location>
</feature>
<protein>
    <submittedName>
        <fullName evidence="2">Mediator of RNA polymerase II transcription subunit 9</fullName>
    </submittedName>
</protein>
<dbReference type="PANTHER" id="PTHR37188:SF1">
    <property type="entry name" value="MEDIATOR OF RNA POLYMERASE II TRANSCRIPTION SUBUNIT-RELATED"/>
    <property type="match status" value="1"/>
</dbReference>
<sequence length="153" mass="17348">MSSGYDLLCEHRTRTIKQMEQQQQQQYGGKWNSGGGQGQAQAQEHFQQSQSQAPHASLASHFHLLPLVEKLANGIEAGSRDQHFDTLLEELTNQFTRCQQLLNSISGTISSKSMTVEGQKRLLEETMQQLNQRRDLMNKYRLGVEEVTKSSNI</sequence>
<comment type="caution">
    <text evidence="2">The sequence shown here is derived from an EMBL/GenBank/DDBJ whole genome shotgun (WGS) entry which is preliminary data.</text>
</comment>
<dbReference type="Proteomes" id="UP001140206">
    <property type="component" value="Chromosome 1"/>
</dbReference>
<evidence type="ECO:0000313" key="3">
    <source>
        <dbReference type="Proteomes" id="UP001140206"/>
    </source>
</evidence>
<dbReference type="AlphaFoldDB" id="A0AAV8H0M6"/>
<dbReference type="PANTHER" id="PTHR37188">
    <property type="entry name" value="MEDIATOR OF RNA POLYMERASE II TRANSCRIPTION SUBUNIT-RELATED"/>
    <property type="match status" value="1"/>
</dbReference>
<accession>A0AAV8H0M6</accession>
<organism evidence="2 3">
    <name type="scientific">Rhynchospora pubera</name>
    <dbReference type="NCBI Taxonomy" id="906938"/>
    <lineage>
        <taxon>Eukaryota</taxon>
        <taxon>Viridiplantae</taxon>
        <taxon>Streptophyta</taxon>
        <taxon>Embryophyta</taxon>
        <taxon>Tracheophyta</taxon>
        <taxon>Spermatophyta</taxon>
        <taxon>Magnoliopsida</taxon>
        <taxon>Liliopsida</taxon>
        <taxon>Poales</taxon>
        <taxon>Cyperaceae</taxon>
        <taxon>Cyperoideae</taxon>
        <taxon>Rhynchosporeae</taxon>
        <taxon>Rhynchospora</taxon>
    </lineage>
</organism>
<feature type="region of interest" description="Disordered" evidence="1">
    <location>
        <begin position="20"/>
        <end position="55"/>
    </location>
</feature>
<dbReference type="InterPro" id="IPR038790">
    <property type="entry name" value="Med9_plant"/>
</dbReference>
<name>A0AAV8H0M6_9POAL</name>
<dbReference type="EMBL" id="JAMFTS010000001">
    <property type="protein sequence ID" value="KAJ4809535.1"/>
    <property type="molecule type" value="Genomic_DNA"/>
</dbReference>
<dbReference type="GO" id="GO:0016592">
    <property type="term" value="C:mediator complex"/>
    <property type="evidence" value="ECO:0007669"/>
    <property type="project" value="InterPro"/>
</dbReference>
<proteinExistence type="predicted"/>
<evidence type="ECO:0000256" key="1">
    <source>
        <dbReference type="SAM" id="MobiDB-lite"/>
    </source>
</evidence>